<dbReference type="OrthoDB" id="2242533at2759"/>
<evidence type="ECO:0000313" key="2">
    <source>
        <dbReference type="EMBL" id="OAC97583.1"/>
    </source>
</evidence>
<reference evidence="2 3" key="1">
    <citation type="submission" date="2015-06" db="EMBL/GenBank/DDBJ databases">
        <title>Expansion of signal transduction pathways in fungi by whole-genome duplication.</title>
        <authorList>
            <consortium name="DOE Joint Genome Institute"/>
            <person name="Corrochano L.M."/>
            <person name="Kuo A."/>
            <person name="Marcet-Houben M."/>
            <person name="Polaino S."/>
            <person name="Salamov A."/>
            <person name="Villalobos J.M."/>
            <person name="Alvarez M.I."/>
            <person name="Avalos J."/>
            <person name="Benito E.P."/>
            <person name="Benoit I."/>
            <person name="Burger G."/>
            <person name="Camino L.P."/>
            <person name="Canovas D."/>
            <person name="Cerda-Olmedo E."/>
            <person name="Cheng J.-F."/>
            <person name="Dominguez A."/>
            <person name="Elias M."/>
            <person name="Eslava A.P."/>
            <person name="Glaser F."/>
            <person name="Grimwood J."/>
            <person name="Gutierrez G."/>
            <person name="Heitman J."/>
            <person name="Henrissat B."/>
            <person name="Iturriaga E.A."/>
            <person name="Lang B.F."/>
            <person name="Lavin J.L."/>
            <person name="Lee S."/>
            <person name="Li W."/>
            <person name="Lindquist E."/>
            <person name="Lopez-Garcia S."/>
            <person name="Luque E.M."/>
            <person name="Marcos A.T."/>
            <person name="Martin J."/>
            <person name="Mccluskey K."/>
            <person name="Medina H.R."/>
            <person name="Miralles-Duran A."/>
            <person name="Miyazaki A."/>
            <person name="Munoz-Torres E."/>
            <person name="Oguiza J.A."/>
            <person name="Ohm R."/>
            <person name="Olmedo M."/>
            <person name="Orejas M."/>
            <person name="Ortiz-Castellanos L."/>
            <person name="Pisabarro A.G."/>
            <person name="Rodriguez-Romero J."/>
            <person name="Ruiz-Herrera J."/>
            <person name="Ruiz-Vazquez R."/>
            <person name="Sanz C."/>
            <person name="Schackwitz W."/>
            <person name="Schmutz J."/>
            <person name="Shahriari M."/>
            <person name="Shelest E."/>
            <person name="Silva-Franco F."/>
            <person name="Soanes D."/>
            <person name="Syed K."/>
            <person name="Tagua V.G."/>
            <person name="Talbot N.J."/>
            <person name="Thon M."/>
            <person name="De Vries R.P."/>
            <person name="Wiebenga A."/>
            <person name="Yadav J.S."/>
            <person name="Braun E.L."/>
            <person name="Baker S."/>
            <person name="Garre V."/>
            <person name="Horwitz B."/>
            <person name="Torres-Martinez S."/>
            <person name="Idnurm A."/>
            <person name="Herrera-Estrella A."/>
            <person name="Gabaldon T."/>
            <person name="Grigoriev I.V."/>
        </authorList>
    </citation>
    <scope>NUCLEOTIDE SEQUENCE [LARGE SCALE GENOMIC DNA]</scope>
    <source>
        <strain evidence="2 3">CBS 277.49</strain>
    </source>
</reference>
<dbReference type="Proteomes" id="UP000077051">
    <property type="component" value="Unassembled WGS sequence"/>
</dbReference>
<gene>
    <name evidence="2" type="ORF">MUCCIDRAFT_116314</name>
</gene>
<dbReference type="VEuPathDB" id="FungiDB:MUCCIDRAFT_116314"/>
<feature type="compositionally biased region" description="Low complexity" evidence="1">
    <location>
        <begin position="1"/>
        <end position="23"/>
    </location>
</feature>
<evidence type="ECO:0000256" key="1">
    <source>
        <dbReference type="SAM" id="MobiDB-lite"/>
    </source>
</evidence>
<dbReference type="STRING" id="747725.A0A168GDN4"/>
<comment type="caution">
    <text evidence="2">The sequence shown here is derived from an EMBL/GenBank/DDBJ whole genome shotgun (WGS) entry which is preliminary data.</text>
</comment>
<evidence type="ECO:0000313" key="3">
    <source>
        <dbReference type="Proteomes" id="UP000077051"/>
    </source>
</evidence>
<protein>
    <submittedName>
        <fullName evidence="2">Uncharacterized protein</fullName>
    </submittedName>
</protein>
<feature type="compositionally biased region" description="Basic residues" evidence="1">
    <location>
        <begin position="26"/>
        <end position="35"/>
    </location>
</feature>
<dbReference type="EMBL" id="AMYB01000015">
    <property type="protein sequence ID" value="OAC97583.1"/>
    <property type="molecule type" value="Genomic_DNA"/>
</dbReference>
<feature type="region of interest" description="Disordered" evidence="1">
    <location>
        <begin position="1"/>
        <end position="42"/>
    </location>
</feature>
<sequence length="364" mass="40205">MAEASVSSSAATTAATTTSPPETSVKKRLRARKQKQKESKMTVDNDSQLVEADNVFVSGCDISVGALIKRAAYNLHRKKQPLSCGGYFAPDLVVAKEMFRWTVLNLLYELDAGDFLKIACGTLELSNDIDCTLKAGESINTASTTNKKEIYSDSTHVKAFKIGFRFLADMAQDEYDIGVGECAIHPSELKATLGPSSYISMVDLVDIGLYVADFKYSFVIPSTTAQFIEKIDAILKIFLTMQGDVIRLAIAILAEENKPTSHGNAFNRPSQSHHINPRLGFTRDTYYTPPKGAASRLSHYYGPPPRSILPLLQALSEEDRAPRPIDNDNQVYDVYGYKTLEDGTFYNKFTNKTTATHPMIPSKE</sequence>
<organism evidence="2 3">
    <name type="scientific">Mucor lusitanicus CBS 277.49</name>
    <dbReference type="NCBI Taxonomy" id="747725"/>
    <lineage>
        <taxon>Eukaryota</taxon>
        <taxon>Fungi</taxon>
        <taxon>Fungi incertae sedis</taxon>
        <taxon>Mucoromycota</taxon>
        <taxon>Mucoromycotina</taxon>
        <taxon>Mucoromycetes</taxon>
        <taxon>Mucorales</taxon>
        <taxon>Mucorineae</taxon>
        <taxon>Mucoraceae</taxon>
        <taxon>Mucor</taxon>
    </lineage>
</organism>
<proteinExistence type="predicted"/>
<dbReference type="AlphaFoldDB" id="A0A168GDN4"/>
<keyword evidence="3" id="KW-1185">Reference proteome</keyword>
<accession>A0A168GDN4</accession>
<name>A0A168GDN4_MUCCL</name>